<dbReference type="EMBL" id="JAARRL010000031">
    <property type="protein sequence ID" value="MBC1501841.1"/>
    <property type="molecule type" value="Genomic_DNA"/>
</dbReference>
<evidence type="ECO:0000313" key="2">
    <source>
        <dbReference type="Proteomes" id="UP000564536"/>
    </source>
</evidence>
<dbReference type="AlphaFoldDB" id="A0A841Z735"/>
<protein>
    <submittedName>
        <fullName evidence="1">DUF1643 domain-containing protein</fullName>
    </submittedName>
</protein>
<dbReference type="InterPro" id="IPR012441">
    <property type="entry name" value="DUF1643"/>
</dbReference>
<gene>
    <name evidence="1" type="ORF">HB943_14665</name>
</gene>
<dbReference type="Proteomes" id="UP000564536">
    <property type="component" value="Unassembled WGS sequence"/>
</dbReference>
<name>A0A841Z735_9LIST</name>
<organism evidence="1 2">
    <name type="scientific">Listeria weihenstephanensis</name>
    <dbReference type="NCBI Taxonomy" id="1006155"/>
    <lineage>
        <taxon>Bacteria</taxon>
        <taxon>Bacillati</taxon>
        <taxon>Bacillota</taxon>
        <taxon>Bacilli</taxon>
        <taxon>Bacillales</taxon>
        <taxon>Listeriaceae</taxon>
        <taxon>Listeria</taxon>
    </lineage>
</organism>
<proteinExistence type="predicted"/>
<sequence length="209" mass="24372">MNRIMVSYNKKYVEKASIKIAPKRQPKNGYRYTLEIGLASKKGSKDILMVIMMNPSMADDKVSDKTINRITKYAWCKGYEKVLIYNSMPYYATTKKMVAECEKKAEDRVLNKNMKNIENELNNMKGKHLVLATGKPHSFFKEDVWKIHRIIKKNNIRFNVAQEKVNDEKISKKGYTFHPIYSKNYLCDHITEGKVLSLVQGNPKELRIK</sequence>
<reference evidence="1 2" key="1">
    <citation type="submission" date="2020-03" db="EMBL/GenBank/DDBJ databases">
        <title>Soil Listeria distribution.</title>
        <authorList>
            <person name="Liao J."/>
            <person name="Wiedmann M."/>
        </authorList>
    </citation>
    <scope>NUCLEOTIDE SEQUENCE [LARGE SCALE GENOMIC DNA]</scope>
    <source>
        <strain evidence="1 2">FSL L7-1523</strain>
    </source>
</reference>
<comment type="caution">
    <text evidence="1">The sequence shown here is derived from an EMBL/GenBank/DDBJ whole genome shotgun (WGS) entry which is preliminary data.</text>
</comment>
<accession>A0A841Z735</accession>
<evidence type="ECO:0000313" key="1">
    <source>
        <dbReference type="EMBL" id="MBC1501841.1"/>
    </source>
</evidence>
<dbReference type="Pfam" id="PF07799">
    <property type="entry name" value="DUF1643"/>
    <property type="match status" value="1"/>
</dbReference>